<dbReference type="Gene3D" id="3.40.50.720">
    <property type="entry name" value="NAD(P)-binding Rossmann-like Domain"/>
    <property type="match status" value="1"/>
</dbReference>
<dbReference type="InterPro" id="IPR006180">
    <property type="entry name" value="3-OHacyl-CoA_DH_CS"/>
</dbReference>
<dbReference type="OrthoDB" id="2021159at2759"/>
<keyword evidence="2" id="KW-0560">Oxidoreductase</keyword>
<dbReference type="SUPFAM" id="SSF48179">
    <property type="entry name" value="6-phosphogluconate dehydrogenase C-terminal domain-like"/>
    <property type="match status" value="1"/>
</dbReference>
<evidence type="ECO:0000256" key="2">
    <source>
        <dbReference type="ARBA" id="ARBA00023002"/>
    </source>
</evidence>
<comment type="similarity">
    <text evidence="1">Belongs to the 3-hydroxyacyl-CoA dehydrogenase family.</text>
</comment>
<dbReference type="PROSITE" id="PS00067">
    <property type="entry name" value="3HCDH"/>
    <property type="match status" value="1"/>
</dbReference>
<dbReference type="InterPro" id="IPR008927">
    <property type="entry name" value="6-PGluconate_DH-like_C_sf"/>
</dbReference>
<dbReference type="PANTHER" id="PTHR48075:SF1">
    <property type="entry name" value="LAMBDA-CRYSTALLIN HOMOLOG"/>
    <property type="match status" value="1"/>
</dbReference>
<gene>
    <name evidence="5" type="ORF">Ocin01_10255</name>
</gene>
<dbReference type="STRING" id="48709.A0A1D2MUP7"/>
<dbReference type="InterPro" id="IPR006176">
    <property type="entry name" value="3-OHacyl-CoA_DH_NAD-bd"/>
</dbReference>
<reference evidence="5 6" key="1">
    <citation type="journal article" date="2016" name="Genome Biol. Evol.">
        <title>Gene Family Evolution Reflects Adaptation to Soil Environmental Stressors in the Genome of the Collembolan Orchesella cincta.</title>
        <authorList>
            <person name="Faddeeva-Vakhrusheva A."/>
            <person name="Derks M.F."/>
            <person name="Anvar S.Y."/>
            <person name="Agamennone V."/>
            <person name="Suring W."/>
            <person name="Smit S."/>
            <person name="van Straalen N.M."/>
            <person name="Roelofs D."/>
        </authorList>
    </citation>
    <scope>NUCLEOTIDE SEQUENCE [LARGE SCALE GENOMIC DNA]</scope>
    <source>
        <tissue evidence="5">Mixed pool</tissue>
    </source>
</reference>
<sequence length="318" mass="35220">MPTETVVIIGSGIVGKSWAMLFASAGHQVRLYDSFPQALEAAPQFITEKLKSLEAKGQLRGKLSAVEQIALITYKNDLKEALKGATYIQECTPERLEIKSGVFQDLNKALAEIGNDKAIIGSSTSTIMPSKFIADLDMRKRSVVVHPVNPPYFVRLVEIIPTPSTDPTVTAYVRQLLADLGQKPIVMNKELPGFALNRVQYAILNEMWRLVNDGVLSVEDADTVMTEGLAPRYCFIGPLETAQLNAEGFVDYCERYGDAIYDVSVTQTEIPKMTADGSKEIDRQLQEKVPNSELPARRAWRDENLAQLAVFKKNLGIL</sequence>
<comment type="caution">
    <text evidence="5">The sequence shown here is derived from an EMBL/GenBank/DDBJ whole genome shotgun (WGS) entry which is preliminary data.</text>
</comment>
<proteinExistence type="inferred from homology"/>
<evidence type="ECO:0000313" key="5">
    <source>
        <dbReference type="EMBL" id="ODM96425.1"/>
    </source>
</evidence>
<protein>
    <submittedName>
        <fullName evidence="5">Lambda-crystallin</fullName>
    </submittedName>
</protein>
<feature type="domain" description="3-hydroxyacyl-CoA dehydrogenase NAD binding" evidence="4">
    <location>
        <begin position="5"/>
        <end position="189"/>
    </location>
</feature>
<dbReference type="GO" id="GO:0050104">
    <property type="term" value="F:L-gulonate 3-dehydrogenase activity"/>
    <property type="evidence" value="ECO:0007669"/>
    <property type="project" value="TreeGrafter"/>
</dbReference>
<evidence type="ECO:0000256" key="1">
    <source>
        <dbReference type="ARBA" id="ARBA00009463"/>
    </source>
</evidence>
<dbReference type="SUPFAM" id="SSF51735">
    <property type="entry name" value="NAD(P)-binding Rossmann-fold domains"/>
    <property type="match status" value="1"/>
</dbReference>
<evidence type="ECO:0000313" key="6">
    <source>
        <dbReference type="Proteomes" id="UP000094527"/>
    </source>
</evidence>
<dbReference type="Proteomes" id="UP000094527">
    <property type="component" value="Unassembled WGS sequence"/>
</dbReference>
<dbReference type="EMBL" id="LJIJ01000540">
    <property type="protein sequence ID" value="ODM96425.1"/>
    <property type="molecule type" value="Genomic_DNA"/>
</dbReference>
<dbReference type="GO" id="GO:0070403">
    <property type="term" value="F:NAD+ binding"/>
    <property type="evidence" value="ECO:0007669"/>
    <property type="project" value="InterPro"/>
</dbReference>
<evidence type="ECO:0000259" key="3">
    <source>
        <dbReference type="Pfam" id="PF00725"/>
    </source>
</evidence>
<dbReference type="InterPro" id="IPR006108">
    <property type="entry name" value="3HC_DH_C"/>
</dbReference>
<accession>A0A1D2MUP7</accession>
<dbReference type="InterPro" id="IPR013328">
    <property type="entry name" value="6PGD_dom2"/>
</dbReference>
<dbReference type="Pfam" id="PF00725">
    <property type="entry name" value="3HCDH"/>
    <property type="match status" value="1"/>
</dbReference>
<dbReference type="OMA" id="CNGHYYM"/>
<dbReference type="InterPro" id="IPR036291">
    <property type="entry name" value="NAD(P)-bd_dom_sf"/>
</dbReference>
<keyword evidence="6" id="KW-1185">Reference proteome</keyword>
<dbReference type="AlphaFoldDB" id="A0A1D2MUP7"/>
<name>A0A1D2MUP7_ORCCI</name>
<evidence type="ECO:0000259" key="4">
    <source>
        <dbReference type="Pfam" id="PF02737"/>
    </source>
</evidence>
<dbReference type="Pfam" id="PF02737">
    <property type="entry name" value="3HCDH_N"/>
    <property type="match status" value="1"/>
</dbReference>
<organism evidence="5 6">
    <name type="scientific">Orchesella cincta</name>
    <name type="common">Springtail</name>
    <name type="synonym">Podura cincta</name>
    <dbReference type="NCBI Taxonomy" id="48709"/>
    <lineage>
        <taxon>Eukaryota</taxon>
        <taxon>Metazoa</taxon>
        <taxon>Ecdysozoa</taxon>
        <taxon>Arthropoda</taxon>
        <taxon>Hexapoda</taxon>
        <taxon>Collembola</taxon>
        <taxon>Entomobryomorpha</taxon>
        <taxon>Entomobryoidea</taxon>
        <taxon>Orchesellidae</taxon>
        <taxon>Orchesellinae</taxon>
        <taxon>Orchesella</taxon>
    </lineage>
</organism>
<dbReference type="Gene3D" id="1.10.1040.10">
    <property type="entry name" value="N-(1-d-carboxylethyl)-l-norvaline Dehydrogenase, domain 2"/>
    <property type="match status" value="1"/>
</dbReference>
<dbReference type="PANTHER" id="PTHR48075">
    <property type="entry name" value="3-HYDROXYACYL-COA DEHYDROGENASE FAMILY PROTEIN"/>
    <property type="match status" value="1"/>
</dbReference>
<feature type="domain" description="3-hydroxyacyl-CoA dehydrogenase C-terminal" evidence="3">
    <location>
        <begin position="193"/>
        <end position="262"/>
    </location>
</feature>
<dbReference type="GO" id="GO:0006631">
    <property type="term" value="P:fatty acid metabolic process"/>
    <property type="evidence" value="ECO:0007669"/>
    <property type="project" value="InterPro"/>
</dbReference>